<organism evidence="10 11">
    <name type="scientific">Methanolobus halotolerans</name>
    <dbReference type="NCBI Taxonomy" id="2052935"/>
    <lineage>
        <taxon>Archaea</taxon>
        <taxon>Methanobacteriati</taxon>
        <taxon>Methanobacteriota</taxon>
        <taxon>Stenosarchaea group</taxon>
        <taxon>Methanomicrobia</taxon>
        <taxon>Methanosarcinales</taxon>
        <taxon>Methanosarcinaceae</taxon>
        <taxon>Methanolobus</taxon>
    </lineage>
</organism>
<reference evidence="10 11" key="1">
    <citation type="submission" date="2017-11" db="EMBL/GenBank/DDBJ databases">
        <title>Isolation and Characterization of Methanogenic Archaea from Saline Meromictic Lake at Siberia.</title>
        <authorList>
            <person name="Shen Y."/>
            <person name="Huang H.-H."/>
            <person name="Lai M.-C."/>
            <person name="Chen S.-C."/>
        </authorList>
    </citation>
    <scope>NUCLEOTIDE SEQUENCE [LARGE SCALE GENOMIC DNA]</scope>
    <source>
        <strain evidence="10 11">SY-01</strain>
    </source>
</reference>
<feature type="binding site" evidence="8">
    <location>
        <position position="52"/>
    </location>
    <ligand>
        <name>GTP</name>
        <dbReference type="ChEBI" id="CHEBI:37565"/>
    </ligand>
</feature>
<evidence type="ECO:0000256" key="8">
    <source>
        <dbReference type="HAMAP-Rule" id="MF_00316"/>
    </source>
</evidence>
<comment type="similarity">
    <text evidence="8">Belongs to the MobA family.</text>
</comment>
<evidence type="ECO:0000313" key="11">
    <source>
        <dbReference type="Proteomes" id="UP000297295"/>
    </source>
</evidence>
<protein>
    <recommendedName>
        <fullName evidence="8">Probable molybdenum cofactor guanylyltransferase</fullName>
        <shortName evidence="8">MoCo guanylyltransferase</shortName>
        <ecNumber evidence="8">2.7.7.77</ecNumber>
    </recommendedName>
    <alternativeName>
        <fullName evidence="8">GTP:molybdopterin guanylyltransferase</fullName>
    </alternativeName>
    <alternativeName>
        <fullName evidence="8">Mo-MPT guanylyltransferase</fullName>
    </alternativeName>
    <alternativeName>
        <fullName evidence="8">Molybdopterin guanylyltransferase</fullName>
    </alternativeName>
    <alternativeName>
        <fullName evidence="8">Molybdopterin-guanine dinucleotide synthase</fullName>
        <shortName evidence="8">MGD synthase</shortName>
    </alternativeName>
</protein>
<dbReference type="AlphaFoldDB" id="A0A4E0QTX7"/>
<feature type="binding site" evidence="8">
    <location>
        <begin position="39"/>
        <end position="41"/>
    </location>
    <ligand>
        <name>GTP</name>
        <dbReference type="ChEBI" id="CHEBI:37565"/>
    </ligand>
</feature>
<feature type="domain" description="MobA-like NTP transferase" evidence="9">
    <location>
        <begin position="37"/>
        <end position="191"/>
    </location>
</feature>
<dbReference type="Pfam" id="PF12804">
    <property type="entry name" value="NTP_transf_3"/>
    <property type="match status" value="1"/>
</dbReference>
<dbReference type="InterPro" id="IPR013482">
    <property type="entry name" value="Molybde_CF_guanTrfase"/>
</dbReference>
<keyword evidence="2 8" id="KW-0808">Transferase</keyword>
<comment type="cofactor">
    <cofactor evidence="8">
        <name>Mg(2+)</name>
        <dbReference type="ChEBI" id="CHEBI:18420"/>
    </cofactor>
</comment>
<keyword evidence="11" id="KW-1185">Reference proteome</keyword>
<keyword evidence="5 8" id="KW-0460">Magnesium</keyword>
<dbReference type="EMBL" id="PGGK01000001">
    <property type="protein sequence ID" value="TGC11475.1"/>
    <property type="molecule type" value="Genomic_DNA"/>
</dbReference>
<dbReference type="GO" id="GO:0005737">
    <property type="term" value="C:cytoplasm"/>
    <property type="evidence" value="ECO:0007669"/>
    <property type="project" value="UniProtKB-SubCell"/>
</dbReference>
<dbReference type="PANTHER" id="PTHR19136">
    <property type="entry name" value="MOLYBDENUM COFACTOR GUANYLYLTRANSFERASE"/>
    <property type="match status" value="1"/>
</dbReference>
<dbReference type="SUPFAM" id="SSF53448">
    <property type="entry name" value="Nucleotide-diphospho-sugar transferases"/>
    <property type="match status" value="1"/>
</dbReference>
<evidence type="ECO:0000256" key="3">
    <source>
        <dbReference type="ARBA" id="ARBA00022723"/>
    </source>
</evidence>
<comment type="subcellular location">
    <subcellularLocation>
        <location evidence="8">Cytoplasm</location>
    </subcellularLocation>
</comment>
<sequence length="235" mass="26040">MSSSSQCLMSTEASAEGVLYEHAASVRRLLLMMRSSLLLTGGLGTRLNGYEKALLPLKDGTFIENTLQILDSVSDEVIVSFRDEEQFRFFEEYVRGREIVIDKLRNAGPLAGMLEGFKKASGAYVFVVACDMPYLNREVVELLFDISDGHDAVIPVNPSGQKEPLHAVYRKRAMFDAIEFSLSKGIRSVMSPVSGLDDVLFLGSEEISKIDKGLMTFTNINTPHDLDMLETDRSG</sequence>
<name>A0A4E0QTX7_9EURY</name>
<dbReference type="PANTHER" id="PTHR19136:SF81">
    <property type="entry name" value="MOLYBDENUM COFACTOR GUANYLYLTRANSFERASE"/>
    <property type="match status" value="1"/>
</dbReference>
<comment type="catalytic activity">
    <reaction evidence="8">
        <text>Mo-molybdopterin + GTP + H(+) = Mo-molybdopterin guanine dinucleotide + diphosphate</text>
        <dbReference type="Rhea" id="RHEA:34243"/>
        <dbReference type="ChEBI" id="CHEBI:15378"/>
        <dbReference type="ChEBI" id="CHEBI:33019"/>
        <dbReference type="ChEBI" id="CHEBI:37565"/>
        <dbReference type="ChEBI" id="CHEBI:71302"/>
        <dbReference type="ChEBI" id="CHEBI:71310"/>
        <dbReference type="EC" id="2.7.7.77"/>
    </reaction>
</comment>
<feature type="binding site" evidence="8">
    <location>
        <position position="131"/>
    </location>
    <ligand>
        <name>GTP</name>
        <dbReference type="ChEBI" id="CHEBI:37565"/>
    </ligand>
</feature>
<gene>
    <name evidence="8" type="primary">mobA</name>
    <name evidence="10" type="ORF">CUN85_00955</name>
</gene>
<evidence type="ECO:0000256" key="4">
    <source>
        <dbReference type="ARBA" id="ARBA00022741"/>
    </source>
</evidence>
<proteinExistence type="inferred from homology"/>
<comment type="function">
    <text evidence="8">Transfers a GMP moiety from GTP to Mo-molybdopterin (Mo-MPT) cofactor (Moco or molybdenum cofactor) to form Mo-molybdopterin guanine dinucleotide (Mo-MGD) cofactor.</text>
</comment>
<dbReference type="GO" id="GO:0061603">
    <property type="term" value="F:molybdenum cofactor guanylyltransferase activity"/>
    <property type="evidence" value="ECO:0007669"/>
    <property type="project" value="UniProtKB-EC"/>
</dbReference>
<keyword evidence="4 8" id="KW-0547">Nucleotide-binding</keyword>
<keyword evidence="1 8" id="KW-0963">Cytoplasm</keyword>
<dbReference type="GO" id="GO:0046872">
    <property type="term" value="F:metal ion binding"/>
    <property type="evidence" value="ECO:0007669"/>
    <property type="project" value="UniProtKB-KW"/>
</dbReference>
<dbReference type="GO" id="GO:0005525">
    <property type="term" value="F:GTP binding"/>
    <property type="evidence" value="ECO:0007669"/>
    <property type="project" value="UniProtKB-UniRule"/>
</dbReference>
<evidence type="ECO:0000256" key="1">
    <source>
        <dbReference type="ARBA" id="ARBA00022490"/>
    </source>
</evidence>
<dbReference type="CDD" id="cd02503">
    <property type="entry name" value="MobA"/>
    <property type="match status" value="1"/>
</dbReference>
<keyword evidence="7 8" id="KW-0501">Molybdenum cofactor biosynthesis</keyword>
<evidence type="ECO:0000256" key="2">
    <source>
        <dbReference type="ARBA" id="ARBA00022679"/>
    </source>
</evidence>
<dbReference type="GO" id="GO:0006777">
    <property type="term" value="P:Mo-molybdopterin cofactor biosynthetic process"/>
    <property type="evidence" value="ECO:0007669"/>
    <property type="project" value="UniProtKB-KW"/>
</dbReference>
<keyword evidence="10" id="KW-0548">Nucleotidyltransferase</keyword>
<dbReference type="EC" id="2.7.7.77" evidence="8"/>
<dbReference type="InterPro" id="IPR029044">
    <property type="entry name" value="Nucleotide-diphossugar_trans"/>
</dbReference>
<keyword evidence="6 8" id="KW-0342">GTP-binding</keyword>
<evidence type="ECO:0000256" key="5">
    <source>
        <dbReference type="ARBA" id="ARBA00022842"/>
    </source>
</evidence>
<feature type="binding site" evidence="8">
    <location>
        <position position="131"/>
    </location>
    <ligand>
        <name>Mg(2+)</name>
        <dbReference type="ChEBI" id="CHEBI:18420"/>
    </ligand>
</feature>
<dbReference type="HAMAP" id="MF_00316">
    <property type="entry name" value="MobA"/>
    <property type="match status" value="1"/>
</dbReference>
<feature type="binding site" evidence="8">
    <location>
        <position position="102"/>
    </location>
    <ligand>
        <name>GTP</name>
        <dbReference type="ChEBI" id="CHEBI:37565"/>
    </ligand>
</feature>
<comment type="caution">
    <text evidence="8">Lacks conserved residue(s) required for the propagation of feature annotation.</text>
</comment>
<comment type="caution">
    <text evidence="10">The sequence shown here is derived from an EMBL/GenBank/DDBJ whole genome shotgun (WGS) entry which is preliminary data.</text>
</comment>
<dbReference type="Gene3D" id="3.90.550.10">
    <property type="entry name" value="Spore Coat Polysaccharide Biosynthesis Protein SpsA, Chain A"/>
    <property type="match status" value="1"/>
</dbReference>
<comment type="domain">
    <text evidence="8">The N-terminal domain determines nucleotide recognition and specific binding, while the C-terminal domain determines the specific binding to the target protein.</text>
</comment>
<accession>A0A4E0QTX7</accession>
<evidence type="ECO:0000256" key="6">
    <source>
        <dbReference type="ARBA" id="ARBA00023134"/>
    </source>
</evidence>
<keyword evidence="3 8" id="KW-0479">Metal-binding</keyword>
<evidence type="ECO:0000256" key="7">
    <source>
        <dbReference type="ARBA" id="ARBA00023150"/>
    </source>
</evidence>
<dbReference type="InterPro" id="IPR025877">
    <property type="entry name" value="MobA-like_NTP_Trfase"/>
</dbReference>
<evidence type="ECO:0000259" key="9">
    <source>
        <dbReference type="Pfam" id="PF12804"/>
    </source>
</evidence>
<dbReference type="Proteomes" id="UP000297295">
    <property type="component" value="Unassembled WGS sequence"/>
</dbReference>
<evidence type="ECO:0000313" key="10">
    <source>
        <dbReference type="EMBL" id="TGC11475.1"/>
    </source>
</evidence>